<protein>
    <submittedName>
        <fullName evidence="8">Homeobox domain-containing protein</fullName>
    </submittedName>
</protein>
<dbReference type="STRING" id="6216.A0A0R3SRM3"/>
<dbReference type="PANTHER" id="PTHR24340:SF37">
    <property type="entry name" value="HOMEOBOX PROTEIN SLOU"/>
    <property type="match status" value="1"/>
</dbReference>
<evidence type="ECO:0000313" key="7">
    <source>
        <dbReference type="Proteomes" id="UP000274504"/>
    </source>
</evidence>
<feature type="compositionally biased region" description="Basic and acidic residues" evidence="4">
    <location>
        <begin position="190"/>
        <end position="200"/>
    </location>
</feature>
<sequence length="323" mass="35462">MASFRVDHILNNQEEDNNPDDTEQGIEDLTATSQFQLTQIVDDRTSEPSLPSENTSVSSNGFGRVDFSALLQKQSQASCLNLASLLALQESECFQLARSDPNFFTNAALQNHQKQQHQYPTQKQQIMRAAEGEDQLHGVSSGVGSGKHRRARTAFTYGQLVALESKFKTTRYLSVCERMNMALSLNLTETQKENPSEQHHQSSTSSLNSRKQLNSPDQPILHGGLGSNQSDVSEMSPPSTSIPESPPARDHQREDETNAVLLAYVFNQLRNSLHKGDKGANTDEILQAFSNNSGSNSATTNNVSTNGRSSKEEAEQLGLHIGS</sequence>
<keyword evidence="2 3" id="KW-0539">Nucleus</keyword>
<dbReference type="SUPFAM" id="SSF46689">
    <property type="entry name" value="Homeodomain-like"/>
    <property type="match status" value="1"/>
</dbReference>
<dbReference type="GO" id="GO:0000981">
    <property type="term" value="F:DNA-binding transcription factor activity, RNA polymerase II-specific"/>
    <property type="evidence" value="ECO:0007669"/>
    <property type="project" value="TreeGrafter"/>
</dbReference>
<organism evidence="8">
    <name type="scientific">Hymenolepis diminuta</name>
    <name type="common">Rat tapeworm</name>
    <dbReference type="NCBI Taxonomy" id="6216"/>
    <lineage>
        <taxon>Eukaryota</taxon>
        <taxon>Metazoa</taxon>
        <taxon>Spiralia</taxon>
        <taxon>Lophotrochozoa</taxon>
        <taxon>Platyhelminthes</taxon>
        <taxon>Cestoda</taxon>
        <taxon>Eucestoda</taxon>
        <taxon>Cyclophyllidea</taxon>
        <taxon>Hymenolepididae</taxon>
        <taxon>Hymenolepis</taxon>
    </lineage>
</organism>
<dbReference type="InterPro" id="IPR050394">
    <property type="entry name" value="Homeobox_NK-like"/>
</dbReference>
<comment type="subcellular location">
    <subcellularLocation>
        <location evidence="1 2 3">Nucleus</location>
    </subcellularLocation>
</comment>
<dbReference type="WBParaSite" id="HDID_0000783701-mRNA-1">
    <property type="protein sequence ID" value="HDID_0000783701-mRNA-1"/>
    <property type="gene ID" value="HDID_0000783701"/>
</dbReference>
<dbReference type="GO" id="GO:0005634">
    <property type="term" value="C:nucleus"/>
    <property type="evidence" value="ECO:0007669"/>
    <property type="project" value="UniProtKB-SubCell"/>
</dbReference>
<evidence type="ECO:0000313" key="8">
    <source>
        <dbReference type="WBParaSite" id="HDID_0000783701-mRNA-1"/>
    </source>
</evidence>
<evidence type="ECO:0000256" key="4">
    <source>
        <dbReference type="SAM" id="MobiDB-lite"/>
    </source>
</evidence>
<feature type="compositionally biased region" description="Low complexity" evidence="4">
    <location>
        <begin position="233"/>
        <end position="243"/>
    </location>
</feature>
<feature type="DNA-binding region" description="Homeobox" evidence="2">
    <location>
        <begin position="148"/>
        <end position="192"/>
    </location>
</feature>
<feature type="compositionally biased region" description="Low complexity" evidence="4">
    <location>
        <begin position="290"/>
        <end position="306"/>
    </location>
</feature>
<feature type="region of interest" description="Disordered" evidence="4">
    <location>
        <begin position="289"/>
        <end position="323"/>
    </location>
</feature>
<evidence type="ECO:0000313" key="6">
    <source>
        <dbReference type="EMBL" id="VDL60153.1"/>
    </source>
</evidence>
<evidence type="ECO:0000256" key="1">
    <source>
        <dbReference type="ARBA" id="ARBA00004123"/>
    </source>
</evidence>
<feature type="domain" description="Homeobox" evidence="5">
    <location>
        <begin position="146"/>
        <end position="191"/>
    </location>
</feature>
<evidence type="ECO:0000259" key="5">
    <source>
        <dbReference type="PROSITE" id="PS50071"/>
    </source>
</evidence>
<dbReference type="SMART" id="SM00389">
    <property type="entry name" value="HOX"/>
    <property type="match status" value="1"/>
</dbReference>
<proteinExistence type="predicted"/>
<dbReference type="PROSITE" id="PS50071">
    <property type="entry name" value="HOMEOBOX_2"/>
    <property type="match status" value="1"/>
</dbReference>
<dbReference type="GO" id="GO:0030154">
    <property type="term" value="P:cell differentiation"/>
    <property type="evidence" value="ECO:0007669"/>
    <property type="project" value="TreeGrafter"/>
</dbReference>
<dbReference type="InterPro" id="IPR001356">
    <property type="entry name" value="HD"/>
</dbReference>
<accession>A0A0R3SRM3</accession>
<evidence type="ECO:0000256" key="2">
    <source>
        <dbReference type="PROSITE-ProRule" id="PRU00108"/>
    </source>
</evidence>
<dbReference type="EMBL" id="UYSG01010986">
    <property type="protein sequence ID" value="VDL60153.1"/>
    <property type="molecule type" value="Genomic_DNA"/>
</dbReference>
<dbReference type="Proteomes" id="UP000274504">
    <property type="component" value="Unassembled WGS sequence"/>
</dbReference>
<dbReference type="PANTHER" id="PTHR24340">
    <property type="entry name" value="HOMEOBOX PROTEIN NKX"/>
    <property type="match status" value="1"/>
</dbReference>
<dbReference type="Pfam" id="PF00046">
    <property type="entry name" value="Homeodomain"/>
    <property type="match status" value="1"/>
</dbReference>
<reference evidence="6 7" key="2">
    <citation type="submission" date="2018-11" db="EMBL/GenBank/DDBJ databases">
        <authorList>
            <consortium name="Pathogen Informatics"/>
        </authorList>
    </citation>
    <scope>NUCLEOTIDE SEQUENCE [LARGE SCALE GENOMIC DNA]</scope>
</reference>
<dbReference type="GO" id="GO:0000978">
    <property type="term" value="F:RNA polymerase II cis-regulatory region sequence-specific DNA binding"/>
    <property type="evidence" value="ECO:0007669"/>
    <property type="project" value="TreeGrafter"/>
</dbReference>
<gene>
    <name evidence="6" type="ORF">HDID_LOCUS7835</name>
</gene>
<dbReference type="CDD" id="cd00086">
    <property type="entry name" value="homeodomain"/>
    <property type="match status" value="1"/>
</dbReference>
<keyword evidence="2 3" id="KW-0238">DNA-binding</keyword>
<evidence type="ECO:0000256" key="3">
    <source>
        <dbReference type="RuleBase" id="RU000682"/>
    </source>
</evidence>
<name>A0A0R3SRM3_HYMDI</name>
<dbReference type="InterPro" id="IPR009057">
    <property type="entry name" value="Homeodomain-like_sf"/>
</dbReference>
<reference evidence="8" key="1">
    <citation type="submission" date="2017-02" db="UniProtKB">
        <authorList>
            <consortium name="WormBaseParasite"/>
        </authorList>
    </citation>
    <scope>IDENTIFICATION</scope>
</reference>
<dbReference type="AlphaFoldDB" id="A0A0R3SRM3"/>
<feature type="compositionally biased region" description="Polar residues" evidence="4">
    <location>
        <begin position="201"/>
        <end position="217"/>
    </location>
</feature>
<dbReference type="OrthoDB" id="6159439at2759"/>
<keyword evidence="2 3" id="KW-0371">Homeobox</keyword>
<feature type="region of interest" description="Disordered" evidence="4">
    <location>
        <begin position="190"/>
        <end position="253"/>
    </location>
</feature>
<dbReference type="Gene3D" id="1.10.10.60">
    <property type="entry name" value="Homeodomain-like"/>
    <property type="match status" value="1"/>
</dbReference>
<feature type="region of interest" description="Disordered" evidence="4">
    <location>
        <begin position="1"/>
        <end position="25"/>
    </location>
</feature>
<feature type="compositionally biased region" description="Acidic residues" evidence="4">
    <location>
        <begin position="13"/>
        <end position="25"/>
    </location>
</feature>